<dbReference type="InterPro" id="IPR041561">
    <property type="entry name" value="PglD_N"/>
</dbReference>
<protein>
    <submittedName>
        <fullName evidence="5">Acetyltransferase</fullName>
    </submittedName>
</protein>
<dbReference type="Gene3D" id="3.40.50.20">
    <property type="match status" value="1"/>
</dbReference>
<gene>
    <name evidence="5" type="ORF">FCN18_24620</name>
</gene>
<dbReference type="PANTHER" id="PTHR43300">
    <property type="entry name" value="ACETYLTRANSFERASE"/>
    <property type="match status" value="1"/>
</dbReference>
<name>A0ABY2S1M1_9PSEU</name>
<dbReference type="PANTHER" id="PTHR43300:SF7">
    <property type="entry name" value="UDP-N-ACETYLBACILLOSAMINE N-ACETYLTRANSFERASE"/>
    <property type="match status" value="1"/>
</dbReference>
<accession>A0ABY2S1M1</accession>
<evidence type="ECO:0000313" key="5">
    <source>
        <dbReference type="EMBL" id="TKG66651.1"/>
    </source>
</evidence>
<dbReference type="Pfam" id="PF17836">
    <property type="entry name" value="PglD_N"/>
    <property type="match status" value="1"/>
</dbReference>
<comment type="caution">
    <text evidence="5">The sequence shown here is derived from an EMBL/GenBank/DDBJ whole genome shotgun (WGS) entry which is preliminary data.</text>
</comment>
<feature type="domain" description="PglD N-terminal" evidence="4">
    <location>
        <begin position="50"/>
        <end position="126"/>
    </location>
</feature>
<feature type="region of interest" description="Disordered" evidence="3">
    <location>
        <begin position="1"/>
        <end position="24"/>
    </location>
</feature>
<sequence>MRKPASAGTLQSHDRSPPGPRSRLPLLDPACEFAVFRPRALAGRLVVVRQLVILGAGELARQIAGLVEDINQDTDTYTLVGVLDRDTDKASADLPVLGDDDLLGRLDADYVLGVGAPDLRRKVGEKADGLGATAASLVHPLARVGRGATVGPGALLLEGTHVLYGATVGRHALVNVSSIIGHDSHVGDYVTLATSATVGARATIGDEVMLGMGSIVMNDAKVGDRSVVGAGAVVTRDVPPDTCVAGVPARPLPTR</sequence>
<keyword evidence="1" id="KW-0808">Transferase</keyword>
<evidence type="ECO:0000313" key="6">
    <source>
        <dbReference type="Proteomes" id="UP000309992"/>
    </source>
</evidence>
<keyword evidence="2" id="KW-0677">Repeat</keyword>
<evidence type="ECO:0000259" key="4">
    <source>
        <dbReference type="Pfam" id="PF17836"/>
    </source>
</evidence>
<evidence type="ECO:0000256" key="1">
    <source>
        <dbReference type="ARBA" id="ARBA00022679"/>
    </source>
</evidence>
<keyword evidence="6" id="KW-1185">Reference proteome</keyword>
<organism evidence="5 6">
    <name type="scientific">Prauserella endophytica</name>
    <dbReference type="NCBI Taxonomy" id="1592324"/>
    <lineage>
        <taxon>Bacteria</taxon>
        <taxon>Bacillati</taxon>
        <taxon>Actinomycetota</taxon>
        <taxon>Actinomycetes</taxon>
        <taxon>Pseudonocardiales</taxon>
        <taxon>Pseudonocardiaceae</taxon>
        <taxon>Prauserella</taxon>
        <taxon>Prauserella coralliicola group</taxon>
    </lineage>
</organism>
<dbReference type="InterPro" id="IPR018357">
    <property type="entry name" value="Hexapep_transf_CS"/>
</dbReference>
<dbReference type="InterPro" id="IPR001451">
    <property type="entry name" value="Hexapep"/>
</dbReference>
<dbReference type="InterPro" id="IPR020019">
    <property type="entry name" value="AcTrfase_PglD-like"/>
</dbReference>
<dbReference type="PROSITE" id="PS00101">
    <property type="entry name" value="HEXAPEP_TRANSFERASES"/>
    <property type="match status" value="1"/>
</dbReference>
<dbReference type="NCBIfam" id="TIGR03570">
    <property type="entry name" value="NeuD_NnaD"/>
    <property type="match status" value="1"/>
</dbReference>
<dbReference type="InterPro" id="IPR011004">
    <property type="entry name" value="Trimer_LpxA-like_sf"/>
</dbReference>
<evidence type="ECO:0000256" key="2">
    <source>
        <dbReference type="ARBA" id="ARBA00022737"/>
    </source>
</evidence>
<dbReference type="Pfam" id="PF00132">
    <property type="entry name" value="Hexapep"/>
    <property type="match status" value="1"/>
</dbReference>
<evidence type="ECO:0000256" key="3">
    <source>
        <dbReference type="SAM" id="MobiDB-lite"/>
    </source>
</evidence>
<dbReference type="SUPFAM" id="SSF51161">
    <property type="entry name" value="Trimeric LpxA-like enzymes"/>
    <property type="match status" value="1"/>
</dbReference>
<dbReference type="CDD" id="cd03360">
    <property type="entry name" value="LbH_AT_putative"/>
    <property type="match status" value="1"/>
</dbReference>
<dbReference type="InterPro" id="IPR050179">
    <property type="entry name" value="Trans_hexapeptide_repeat"/>
</dbReference>
<proteinExistence type="predicted"/>
<reference evidence="5 6" key="1">
    <citation type="journal article" date="2015" name="Antonie Van Leeuwenhoek">
        <title>Prauserella endophytica sp. nov., an endophytic actinobacterium isolated from Tamarix taklamakanensis.</title>
        <authorList>
            <person name="Liu J.M."/>
            <person name="Habden X."/>
            <person name="Guo L."/>
            <person name="Tuo L."/>
            <person name="Jiang Z.K."/>
            <person name="Liu S.W."/>
            <person name="Liu X.F."/>
            <person name="Chen L."/>
            <person name="Li R.F."/>
            <person name="Zhang Y.Q."/>
            <person name="Sun C.H."/>
        </authorList>
    </citation>
    <scope>NUCLEOTIDE SEQUENCE [LARGE SCALE GENOMIC DNA]</scope>
    <source>
        <strain evidence="5 6">CGMCC 4.7182</strain>
    </source>
</reference>
<dbReference type="Gene3D" id="2.160.10.10">
    <property type="entry name" value="Hexapeptide repeat proteins"/>
    <property type="match status" value="1"/>
</dbReference>
<dbReference type="Proteomes" id="UP000309992">
    <property type="component" value="Unassembled WGS sequence"/>
</dbReference>
<dbReference type="EMBL" id="SWMS01000015">
    <property type="protein sequence ID" value="TKG66651.1"/>
    <property type="molecule type" value="Genomic_DNA"/>
</dbReference>